<sequence length="43" mass="4863">MGTKNSYKTKTGRAPALFIQKSDEAKENVLIGKRIFPLWLDVP</sequence>
<name>A0A2P2QH28_RHIMU</name>
<proteinExistence type="predicted"/>
<protein>
    <submittedName>
        <fullName evidence="1">Uncharacterized protein</fullName>
    </submittedName>
</protein>
<dbReference type="AlphaFoldDB" id="A0A2P2QH28"/>
<reference evidence="1" key="1">
    <citation type="submission" date="2018-02" db="EMBL/GenBank/DDBJ databases">
        <title>Rhizophora mucronata_Transcriptome.</title>
        <authorList>
            <person name="Meera S.P."/>
            <person name="Sreeshan A."/>
            <person name="Augustine A."/>
        </authorList>
    </citation>
    <scope>NUCLEOTIDE SEQUENCE</scope>
    <source>
        <tissue evidence="1">Leaf</tissue>
    </source>
</reference>
<accession>A0A2P2QH28</accession>
<evidence type="ECO:0000313" key="1">
    <source>
        <dbReference type="EMBL" id="MBX66310.1"/>
    </source>
</evidence>
<organism evidence="1">
    <name type="scientific">Rhizophora mucronata</name>
    <name type="common">Asiatic mangrove</name>
    <dbReference type="NCBI Taxonomy" id="61149"/>
    <lineage>
        <taxon>Eukaryota</taxon>
        <taxon>Viridiplantae</taxon>
        <taxon>Streptophyta</taxon>
        <taxon>Embryophyta</taxon>
        <taxon>Tracheophyta</taxon>
        <taxon>Spermatophyta</taxon>
        <taxon>Magnoliopsida</taxon>
        <taxon>eudicotyledons</taxon>
        <taxon>Gunneridae</taxon>
        <taxon>Pentapetalae</taxon>
        <taxon>rosids</taxon>
        <taxon>fabids</taxon>
        <taxon>Malpighiales</taxon>
        <taxon>Rhizophoraceae</taxon>
        <taxon>Rhizophora</taxon>
    </lineage>
</organism>
<dbReference type="EMBL" id="GGEC01085826">
    <property type="protein sequence ID" value="MBX66310.1"/>
    <property type="molecule type" value="Transcribed_RNA"/>
</dbReference>